<protein>
    <submittedName>
        <fullName evidence="1">Uncharacterized protein</fullName>
    </submittedName>
</protein>
<comment type="caution">
    <text evidence="1">The sequence shown here is derived from an EMBL/GenBank/DDBJ whole genome shotgun (WGS) entry which is preliminary data.</text>
</comment>
<dbReference type="RefSeq" id="WP_290334982.1">
    <property type="nucleotide sequence ID" value="NZ_JAUFQY010000002.1"/>
</dbReference>
<gene>
    <name evidence="1" type="ORF">QWY96_18870</name>
</gene>
<proteinExistence type="predicted"/>
<keyword evidence="2" id="KW-1185">Reference proteome</keyword>
<dbReference type="Proteomes" id="UP001223712">
    <property type="component" value="Unassembled WGS sequence"/>
</dbReference>
<dbReference type="EMBL" id="JAUFQY010000002">
    <property type="protein sequence ID" value="MDN3702463.1"/>
    <property type="molecule type" value="Genomic_DNA"/>
</dbReference>
<sequence>MLNNRMDKNQYELFNVLNDIILFKYDRLTPWEKSFITDLHHKALTKQLISAKQEQLVLKISMKAFKSKKKKHIPTFKLRLYIQTCSRSSID</sequence>
<organism evidence="1 2">
    <name type="scientific">Vibrio artabrorum</name>
    <dbReference type="NCBI Taxonomy" id="446374"/>
    <lineage>
        <taxon>Bacteria</taxon>
        <taxon>Pseudomonadati</taxon>
        <taxon>Pseudomonadota</taxon>
        <taxon>Gammaproteobacteria</taxon>
        <taxon>Vibrionales</taxon>
        <taxon>Vibrionaceae</taxon>
        <taxon>Vibrio</taxon>
    </lineage>
</organism>
<accession>A0ABT8CPK6</accession>
<reference evidence="2" key="1">
    <citation type="journal article" date="2019" name="Int. J. Syst. Evol. Microbiol.">
        <title>The Global Catalogue of Microorganisms (GCM) 10K type strain sequencing project: providing services to taxonomists for standard genome sequencing and annotation.</title>
        <authorList>
            <consortium name="The Broad Institute Genomics Platform"/>
            <consortium name="The Broad Institute Genome Sequencing Center for Infectious Disease"/>
            <person name="Wu L."/>
            <person name="Ma J."/>
        </authorList>
    </citation>
    <scope>NUCLEOTIDE SEQUENCE [LARGE SCALE GENOMIC DNA]</scope>
    <source>
        <strain evidence="2">CECT 7226</strain>
    </source>
</reference>
<name>A0ABT8CPK6_9VIBR</name>
<evidence type="ECO:0000313" key="2">
    <source>
        <dbReference type="Proteomes" id="UP001223712"/>
    </source>
</evidence>
<evidence type="ECO:0000313" key="1">
    <source>
        <dbReference type="EMBL" id="MDN3702463.1"/>
    </source>
</evidence>